<dbReference type="InterPro" id="IPR003399">
    <property type="entry name" value="Mce/MlaD"/>
</dbReference>
<keyword evidence="1" id="KW-1133">Transmembrane helix</keyword>
<proteinExistence type="predicted"/>
<dbReference type="AlphaFoldDB" id="A0A1W2H9A5"/>
<keyword evidence="1" id="KW-0472">Membrane</keyword>
<name>A0A1W2H9A5_9BACT</name>
<dbReference type="Proteomes" id="UP000192333">
    <property type="component" value="Chromosome I"/>
</dbReference>
<gene>
    <name evidence="3" type="ORF">SAMN00777080_4100</name>
</gene>
<dbReference type="RefSeq" id="WP_084122266.1">
    <property type="nucleotide sequence ID" value="NZ_LT838813.1"/>
</dbReference>
<dbReference type="PANTHER" id="PTHR33371:SF4">
    <property type="entry name" value="INTERMEMBRANE PHOSPHOLIPID TRANSPORT SYSTEM BINDING PROTEIN MLAD"/>
    <property type="match status" value="1"/>
</dbReference>
<evidence type="ECO:0000256" key="1">
    <source>
        <dbReference type="SAM" id="Phobius"/>
    </source>
</evidence>
<evidence type="ECO:0000313" key="4">
    <source>
        <dbReference type="Proteomes" id="UP000192333"/>
    </source>
</evidence>
<evidence type="ECO:0000259" key="2">
    <source>
        <dbReference type="Pfam" id="PF02470"/>
    </source>
</evidence>
<accession>A0A1W2H9A5</accession>
<feature type="domain" description="Mce/MlaD" evidence="2">
    <location>
        <begin position="41"/>
        <end position="117"/>
    </location>
</feature>
<dbReference type="InterPro" id="IPR052336">
    <property type="entry name" value="MlaD_Phospholipid_Transporter"/>
</dbReference>
<keyword evidence="4" id="KW-1185">Reference proteome</keyword>
<dbReference type="EMBL" id="LT838813">
    <property type="protein sequence ID" value="SMD45449.1"/>
    <property type="molecule type" value="Genomic_DNA"/>
</dbReference>
<keyword evidence="1" id="KW-0812">Transmembrane</keyword>
<feature type="transmembrane region" description="Helical" evidence="1">
    <location>
        <begin position="12"/>
        <end position="31"/>
    </location>
</feature>
<dbReference type="OrthoDB" id="9771725at2"/>
<dbReference type="Pfam" id="PF02470">
    <property type="entry name" value="MlaD"/>
    <property type="match status" value="1"/>
</dbReference>
<reference evidence="4" key="1">
    <citation type="submission" date="2017-04" db="EMBL/GenBank/DDBJ databases">
        <authorList>
            <person name="Varghese N."/>
            <person name="Submissions S."/>
        </authorList>
    </citation>
    <scope>NUCLEOTIDE SEQUENCE [LARGE SCALE GENOMIC DNA]</scope>
    <source>
        <strain evidence="4">DSM 16537</strain>
    </source>
</reference>
<protein>
    <submittedName>
        <fullName evidence="3">Phospholipid/cholesterol/gamma-HCH transport system substrate-binding protein</fullName>
    </submittedName>
</protein>
<sequence>MRTKKTIDNAKLGGLVVAGILFLVFTLYMIGKNQNIFGASITITAVVENVNGLVPGNNVRFKGLNVGTVKSVDMANDSSLHVVMYIQKKMVPYIKKNALTSIGTDGLMGNKLIQIIPQDGFAENVAEGDVIYSITPVSTEAMLQRLGTSSEYFEKTTENLYEITTKLNQSESLWALLSDSLLTGDIKEAVSELKLASRRASEMARAGNQLMVNLKDGEGLVQKLFTDAEVAEEFTVSLEKIRESSDQASKIMGDVKILIENLEEGEGTAGLILKDSTFREALLNSMLNVEKSTERFNENMLAMRSNFLFRGYFKKLEKEKQKELKQKE</sequence>
<dbReference type="STRING" id="758820.SAMN00777080_4100"/>
<organism evidence="3 4">
    <name type="scientific">Aquiflexum balticum DSM 16537</name>
    <dbReference type="NCBI Taxonomy" id="758820"/>
    <lineage>
        <taxon>Bacteria</taxon>
        <taxon>Pseudomonadati</taxon>
        <taxon>Bacteroidota</taxon>
        <taxon>Cytophagia</taxon>
        <taxon>Cytophagales</taxon>
        <taxon>Cyclobacteriaceae</taxon>
        <taxon>Aquiflexum</taxon>
    </lineage>
</organism>
<dbReference type="PANTHER" id="PTHR33371">
    <property type="entry name" value="INTERMEMBRANE PHOSPHOLIPID TRANSPORT SYSTEM BINDING PROTEIN MLAD-RELATED"/>
    <property type="match status" value="1"/>
</dbReference>
<evidence type="ECO:0000313" key="3">
    <source>
        <dbReference type="EMBL" id="SMD45449.1"/>
    </source>
</evidence>